<reference evidence="2" key="5">
    <citation type="journal article" date="2021" name="G3 (Bethesda)">
        <title>Aegilops tauschii genome assembly Aet v5.0 features greater sequence contiguity and improved annotation.</title>
        <authorList>
            <person name="Wang L."/>
            <person name="Zhu T."/>
            <person name="Rodriguez J.C."/>
            <person name="Deal K.R."/>
            <person name="Dubcovsky J."/>
            <person name="McGuire P.E."/>
            <person name="Lux T."/>
            <person name="Spannagl M."/>
            <person name="Mayer K.F.X."/>
            <person name="Baldrich P."/>
            <person name="Meyers B.C."/>
            <person name="Huo N."/>
            <person name="Gu Y.Q."/>
            <person name="Zhou H."/>
            <person name="Devos K.M."/>
            <person name="Bennetzen J.L."/>
            <person name="Unver T."/>
            <person name="Budak H."/>
            <person name="Gulick P.J."/>
            <person name="Galiba G."/>
            <person name="Kalapos B."/>
            <person name="Nelson D.R."/>
            <person name="Li P."/>
            <person name="You F.M."/>
            <person name="Luo M.C."/>
            <person name="Dvorak J."/>
        </authorList>
    </citation>
    <scope>NUCLEOTIDE SEQUENCE [LARGE SCALE GENOMIC DNA]</scope>
    <source>
        <strain evidence="2">cv. AL8/78</strain>
    </source>
</reference>
<accession>A0A453RV45</accession>
<reference evidence="2" key="4">
    <citation type="submission" date="2019-03" db="UniProtKB">
        <authorList>
            <consortium name="EnsemblPlants"/>
        </authorList>
    </citation>
    <scope>IDENTIFICATION</scope>
</reference>
<dbReference type="EnsemblPlants" id="AET7Gv20713800.14">
    <property type="protein sequence ID" value="AET7Gv20713800.14"/>
    <property type="gene ID" value="AET7Gv20713800"/>
</dbReference>
<dbReference type="Proteomes" id="UP000015105">
    <property type="component" value="Chromosome 7D"/>
</dbReference>
<sequence>MRSSIATYRESLSRLAGEVDDATADEIPAPWPSRRGDHAPTPPSSGRRRRYTRPDPAEPDEVTGPSLFCPRTSRLVLKWSE</sequence>
<evidence type="ECO:0000313" key="3">
    <source>
        <dbReference type="Proteomes" id="UP000015105"/>
    </source>
</evidence>
<keyword evidence="3" id="KW-1185">Reference proteome</keyword>
<name>A0A453RV45_AEGTS</name>
<evidence type="ECO:0000313" key="2">
    <source>
        <dbReference type="EnsemblPlants" id="AET7Gv20713800.14"/>
    </source>
</evidence>
<dbReference type="Gramene" id="AET7Gv20713800.14">
    <property type="protein sequence ID" value="AET7Gv20713800.14"/>
    <property type="gene ID" value="AET7Gv20713800"/>
</dbReference>
<organism evidence="2 3">
    <name type="scientific">Aegilops tauschii subsp. strangulata</name>
    <name type="common">Goatgrass</name>
    <dbReference type="NCBI Taxonomy" id="200361"/>
    <lineage>
        <taxon>Eukaryota</taxon>
        <taxon>Viridiplantae</taxon>
        <taxon>Streptophyta</taxon>
        <taxon>Embryophyta</taxon>
        <taxon>Tracheophyta</taxon>
        <taxon>Spermatophyta</taxon>
        <taxon>Magnoliopsida</taxon>
        <taxon>Liliopsida</taxon>
        <taxon>Poales</taxon>
        <taxon>Poaceae</taxon>
        <taxon>BOP clade</taxon>
        <taxon>Pooideae</taxon>
        <taxon>Triticodae</taxon>
        <taxon>Triticeae</taxon>
        <taxon>Triticinae</taxon>
        <taxon>Aegilops</taxon>
    </lineage>
</organism>
<evidence type="ECO:0000256" key="1">
    <source>
        <dbReference type="SAM" id="MobiDB-lite"/>
    </source>
</evidence>
<dbReference type="AlphaFoldDB" id="A0A453RV45"/>
<reference evidence="2" key="3">
    <citation type="journal article" date="2017" name="Nature">
        <title>Genome sequence of the progenitor of the wheat D genome Aegilops tauschii.</title>
        <authorList>
            <person name="Luo M.C."/>
            <person name="Gu Y.Q."/>
            <person name="Puiu D."/>
            <person name="Wang H."/>
            <person name="Twardziok S.O."/>
            <person name="Deal K.R."/>
            <person name="Huo N."/>
            <person name="Zhu T."/>
            <person name="Wang L."/>
            <person name="Wang Y."/>
            <person name="McGuire P.E."/>
            <person name="Liu S."/>
            <person name="Long H."/>
            <person name="Ramasamy R.K."/>
            <person name="Rodriguez J.C."/>
            <person name="Van S.L."/>
            <person name="Yuan L."/>
            <person name="Wang Z."/>
            <person name="Xia Z."/>
            <person name="Xiao L."/>
            <person name="Anderson O.D."/>
            <person name="Ouyang S."/>
            <person name="Liang Y."/>
            <person name="Zimin A.V."/>
            <person name="Pertea G."/>
            <person name="Qi P."/>
            <person name="Bennetzen J.L."/>
            <person name="Dai X."/>
            <person name="Dawson M.W."/>
            <person name="Muller H.G."/>
            <person name="Kugler K."/>
            <person name="Rivarola-Duarte L."/>
            <person name="Spannagl M."/>
            <person name="Mayer K.F.X."/>
            <person name="Lu F.H."/>
            <person name="Bevan M.W."/>
            <person name="Leroy P."/>
            <person name="Li P."/>
            <person name="You F.M."/>
            <person name="Sun Q."/>
            <person name="Liu Z."/>
            <person name="Lyons E."/>
            <person name="Wicker T."/>
            <person name="Salzberg S.L."/>
            <person name="Devos K.M."/>
            <person name="Dvorak J."/>
        </authorList>
    </citation>
    <scope>NUCLEOTIDE SEQUENCE [LARGE SCALE GENOMIC DNA]</scope>
    <source>
        <strain evidence="2">cv. AL8/78</strain>
    </source>
</reference>
<feature type="region of interest" description="Disordered" evidence="1">
    <location>
        <begin position="14"/>
        <end position="67"/>
    </location>
</feature>
<proteinExistence type="predicted"/>
<reference evidence="3" key="1">
    <citation type="journal article" date="2014" name="Science">
        <title>Ancient hybridizations among the ancestral genomes of bread wheat.</title>
        <authorList>
            <consortium name="International Wheat Genome Sequencing Consortium,"/>
            <person name="Marcussen T."/>
            <person name="Sandve S.R."/>
            <person name="Heier L."/>
            <person name="Spannagl M."/>
            <person name="Pfeifer M."/>
            <person name="Jakobsen K.S."/>
            <person name="Wulff B.B."/>
            <person name="Steuernagel B."/>
            <person name="Mayer K.F."/>
            <person name="Olsen O.A."/>
        </authorList>
    </citation>
    <scope>NUCLEOTIDE SEQUENCE [LARGE SCALE GENOMIC DNA]</scope>
    <source>
        <strain evidence="3">cv. AL8/78</strain>
    </source>
</reference>
<protein>
    <submittedName>
        <fullName evidence="2">Uncharacterized protein</fullName>
    </submittedName>
</protein>
<reference evidence="3" key="2">
    <citation type="journal article" date="2017" name="Nat. Plants">
        <title>The Aegilops tauschii genome reveals multiple impacts of transposons.</title>
        <authorList>
            <person name="Zhao G."/>
            <person name="Zou C."/>
            <person name="Li K."/>
            <person name="Wang K."/>
            <person name="Li T."/>
            <person name="Gao L."/>
            <person name="Zhang X."/>
            <person name="Wang H."/>
            <person name="Yang Z."/>
            <person name="Liu X."/>
            <person name="Jiang W."/>
            <person name="Mao L."/>
            <person name="Kong X."/>
            <person name="Jiao Y."/>
            <person name="Jia J."/>
        </authorList>
    </citation>
    <scope>NUCLEOTIDE SEQUENCE [LARGE SCALE GENOMIC DNA]</scope>
    <source>
        <strain evidence="3">cv. AL8/78</strain>
    </source>
</reference>